<evidence type="ECO:0000256" key="5">
    <source>
        <dbReference type="ARBA" id="ARBA00022840"/>
    </source>
</evidence>
<evidence type="ECO:0000256" key="1">
    <source>
        <dbReference type="ARBA" id="ARBA00005859"/>
    </source>
</evidence>
<dbReference type="PANTHER" id="PTHR23090:SF7">
    <property type="entry name" value="NH(3)-DEPENDENT NAD(+) SYNTHETASE"/>
    <property type="match status" value="1"/>
</dbReference>
<feature type="binding site" evidence="8">
    <location>
        <position position="187"/>
    </location>
    <ligand>
        <name>ATP</name>
        <dbReference type="ChEBI" id="CHEBI:30616"/>
    </ligand>
</feature>
<dbReference type="Gene3D" id="3.40.50.620">
    <property type="entry name" value="HUPs"/>
    <property type="match status" value="1"/>
</dbReference>
<feature type="binding site" description="in other chain" evidence="8">
    <location>
        <position position="138"/>
    </location>
    <ligand>
        <name>deamido-NAD(+)</name>
        <dbReference type="ChEBI" id="CHEBI:58437"/>
        <note>ligand shared between two neighboring subunits</note>
    </ligand>
</feature>
<keyword evidence="3 8" id="KW-0479">Metal-binding</keyword>
<comment type="similarity">
    <text evidence="1 8 9">Belongs to the NAD synthetase family.</text>
</comment>
<comment type="function">
    <text evidence="8">Catalyzes the ATP-dependent amidation of deamido-NAD to form NAD. Uses ammonia as a nitrogen source.</text>
</comment>
<dbReference type="NCBIfam" id="TIGR00552">
    <property type="entry name" value="nadE"/>
    <property type="match status" value="1"/>
</dbReference>
<keyword evidence="13" id="KW-1185">Reference proteome</keyword>
<accession>A0ABZ2NL72</accession>
<feature type="binding site" description="in other chain" evidence="8">
    <location>
        <position position="171"/>
    </location>
    <ligand>
        <name>deamido-NAD(+)</name>
        <dbReference type="ChEBI" id="CHEBI:58437"/>
        <note>ligand shared between two neighboring subunits</note>
    </ligand>
</feature>
<dbReference type="InterPro" id="IPR022310">
    <property type="entry name" value="NAD/GMP_synthase"/>
</dbReference>
<comment type="subunit">
    <text evidence="8">Homodimer.</text>
</comment>
<keyword evidence="4 8" id="KW-0547">Nucleotide-binding</keyword>
<keyword evidence="6 8" id="KW-0460">Magnesium</keyword>
<evidence type="ECO:0000256" key="7">
    <source>
        <dbReference type="ARBA" id="ARBA00023027"/>
    </source>
</evidence>
<dbReference type="InterPro" id="IPR014729">
    <property type="entry name" value="Rossmann-like_a/b/a_fold"/>
</dbReference>
<evidence type="ECO:0000256" key="2">
    <source>
        <dbReference type="ARBA" id="ARBA00022598"/>
    </source>
</evidence>
<evidence type="ECO:0000256" key="4">
    <source>
        <dbReference type="ARBA" id="ARBA00022741"/>
    </source>
</evidence>
<feature type="domain" description="NAD/GMP synthase" evidence="11">
    <location>
        <begin position="23"/>
        <end position="263"/>
    </location>
</feature>
<gene>
    <name evidence="8 12" type="primary">nadE</name>
    <name evidence="12" type="ORF">WCV65_05700</name>
</gene>
<comment type="catalytic activity">
    <reaction evidence="8 10">
        <text>deamido-NAD(+) + NH4(+) + ATP = AMP + diphosphate + NAD(+) + H(+)</text>
        <dbReference type="Rhea" id="RHEA:21188"/>
        <dbReference type="ChEBI" id="CHEBI:15378"/>
        <dbReference type="ChEBI" id="CHEBI:28938"/>
        <dbReference type="ChEBI" id="CHEBI:30616"/>
        <dbReference type="ChEBI" id="CHEBI:33019"/>
        <dbReference type="ChEBI" id="CHEBI:57540"/>
        <dbReference type="ChEBI" id="CHEBI:58437"/>
        <dbReference type="ChEBI" id="CHEBI:456215"/>
        <dbReference type="EC" id="6.3.1.5"/>
    </reaction>
</comment>
<dbReference type="GO" id="GO:0008795">
    <property type="term" value="F:NAD+ synthase activity"/>
    <property type="evidence" value="ECO:0007669"/>
    <property type="project" value="UniProtKB-EC"/>
</dbReference>
<feature type="binding site" evidence="8">
    <location>
        <position position="158"/>
    </location>
    <ligand>
        <name>ATP</name>
        <dbReference type="ChEBI" id="CHEBI:30616"/>
    </ligand>
</feature>
<sequence length="272" mass="30646">MSMQKQIMKELNVQPQIDSAQEIRKRVDFLKEYVKKTNTKGFVLGISLGQDSTLAGKLNQMAVEELREEGYDASFLAVRLPYKVQHDEHDAKLVFEFMKPDKIVTYNIAAAVDGFTETYNESDEVKLADYHKGNVKARIRMTAQYAFGGQHGLLVTGTDHAAEAVTGFFTKYGDGGADILPLTGLTKRQGKALLKELGCPESLYMKAPTADLLDDKPQQADETELGITYDELDDYLEGKEVSSEVAEKIEKRYMITEHKRQLPATMFDGWWK</sequence>
<dbReference type="RefSeq" id="WP_338780739.1">
    <property type="nucleotide sequence ID" value="NZ_CP147407.1"/>
</dbReference>
<feature type="binding site" evidence="8">
    <location>
        <position position="163"/>
    </location>
    <ligand>
        <name>Mg(2+)</name>
        <dbReference type="ChEBI" id="CHEBI:18420"/>
    </ligand>
</feature>
<comment type="pathway">
    <text evidence="8">Cofactor biosynthesis; NAD(+) biosynthesis; NAD(+) from deamido-NAD(+) (ammonia route): step 1/1.</text>
</comment>
<evidence type="ECO:0000256" key="3">
    <source>
        <dbReference type="ARBA" id="ARBA00022723"/>
    </source>
</evidence>
<name>A0ABZ2NL72_9BACI</name>
<evidence type="ECO:0000256" key="8">
    <source>
        <dbReference type="HAMAP-Rule" id="MF_00193"/>
    </source>
</evidence>
<keyword evidence="7 8" id="KW-0520">NAD</keyword>
<reference evidence="12 13" key="1">
    <citation type="submission" date="2024-02" db="EMBL/GenBank/DDBJ databases">
        <title>Seven novel Bacillus-like species.</title>
        <authorList>
            <person name="Liu G."/>
        </authorList>
    </citation>
    <scope>NUCLEOTIDE SEQUENCE [LARGE SCALE GENOMIC DNA]</scope>
    <source>
        <strain evidence="12 13">FJAT-52054</strain>
    </source>
</reference>
<comment type="caution">
    <text evidence="8">Lacks conserved residue(s) required for the propagation of feature annotation.</text>
</comment>
<dbReference type="InterPro" id="IPR003694">
    <property type="entry name" value="NAD_synthase"/>
</dbReference>
<dbReference type="SUPFAM" id="SSF52402">
    <property type="entry name" value="Adenine nucleotide alpha hydrolases-like"/>
    <property type="match status" value="1"/>
</dbReference>
<dbReference type="InterPro" id="IPR022926">
    <property type="entry name" value="NH(3)-dep_NAD(+)_synth"/>
</dbReference>
<dbReference type="Proteomes" id="UP001377337">
    <property type="component" value="Chromosome"/>
</dbReference>
<organism evidence="12 13">
    <name type="scientific">Metabacillus sediminis</name>
    <dbReference type="NCBI Taxonomy" id="3117746"/>
    <lineage>
        <taxon>Bacteria</taxon>
        <taxon>Bacillati</taxon>
        <taxon>Bacillota</taxon>
        <taxon>Bacilli</taxon>
        <taxon>Bacillales</taxon>
        <taxon>Bacillaceae</taxon>
        <taxon>Metabacillus</taxon>
    </lineage>
</organism>
<dbReference type="EC" id="6.3.1.5" evidence="8 10"/>
<feature type="binding site" description="in other chain" evidence="8">
    <location>
        <begin position="258"/>
        <end position="259"/>
    </location>
    <ligand>
        <name>deamido-NAD(+)</name>
        <dbReference type="ChEBI" id="CHEBI:58437"/>
        <note>ligand shared between two neighboring subunits</note>
    </ligand>
</feature>
<dbReference type="CDD" id="cd00553">
    <property type="entry name" value="NAD_synthase"/>
    <property type="match status" value="1"/>
</dbReference>
<dbReference type="EMBL" id="CP147407">
    <property type="protein sequence ID" value="WXB97970.1"/>
    <property type="molecule type" value="Genomic_DNA"/>
</dbReference>
<evidence type="ECO:0000313" key="13">
    <source>
        <dbReference type="Proteomes" id="UP001377337"/>
    </source>
</evidence>
<feature type="binding site" evidence="8">
    <location>
        <position position="178"/>
    </location>
    <ligand>
        <name>deamido-NAD(+)</name>
        <dbReference type="ChEBI" id="CHEBI:58437"/>
        <note>ligand shared between two neighboring subunits</note>
    </ligand>
</feature>
<evidence type="ECO:0000256" key="9">
    <source>
        <dbReference type="RuleBase" id="RU003811"/>
    </source>
</evidence>
<dbReference type="PANTHER" id="PTHR23090">
    <property type="entry name" value="NH 3 /GLUTAMINE-DEPENDENT NAD + SYNTHETASE"/>
    <property type="match status" value="1"/>
</dbReference>
<dbReference type="Pfam" id="PF02540">
    <property type="entry name" value="NAD_synthase"/>
    <property type="match status" value="1"/>
</dbReference>
<protein>
    <recommendedName>
        <fullName evidence="8 10">NH(3)-dependent NAD(+) synthetase</fullName>
        <ecNumber evidence="8 10">6.3.1.5</ecNumber>
    </recommendedName>
</protein>
<proteinExistence type="inferred from homology"/>
<dbReference type="HAMAP" id="MF_00193">
    <property type="entry name" value="NadE_ammonia_dep"/>
    <property type="match status" value="1"/>
</dbReference>
<dbReference type="NCBIfam" id="NF001979">
    <property type="entry name" value="PRK00768.1"/>
    <property type="match status" value="1"/>
</dbReference>
<evidence type="ECO:0000313" key="12">
    <source>
        <dbReference type="EMBL" id="WXB97970.1"/>
    </source>
</evidence>
<keyword evidence="5 8" id="KW-0067">ATP-binding</keyword>
<evidence type="ECO:0000259" key="11">
    <source>
        <dbReference type="Pfam" id="PF02540"/>
    </source>
</evidence>
<evidence type="ECO:0000256" key="10">
    <source>
        <dbReference type="RuleBase" id="RU003812"/>
    </source>
</evidence>
<feature type="binding site" evidence="8">
    <location>
        <position position="51"/>
    </location>
    <ligand>
        <name>Mg(2+)</name>
        <dbReference type="ChEBI" id="CHEBI:18420"/>
    </ligand>
</feature>
<feature type="binding site" evidence="8">
    <location>
        <position position="209"/>
    </location>
    <ligand>
        <name>ATP</name>
        <dbReference type="ChEBI" id="CHEBI:30616"/>
    </ligand>
</feature>
<keyword evidence="2 8" id="KW-0436">Ligase</keyword>
<evidence type="ECO:0000256" key="6">
    <source>
        <dbReference type="ARBA" id="ARBA00022842"/>
    </source>
</evidence>